<comment type="caution">
    <text evidence="2">The sequence shown here is derived from an EMBL/GenBank/DDBJ whole genome shotgun (WGS) entry which is preliminary data.</text>
</comment>
<dbReference type="GO" id="GO:0045454">
    <property type="term" value="P:cell redox homeostasis"/>
    <property type="evidence" value="ECO:0007669"/>
    <property type="project" value="TreeGrafter"/>
</dbReference>
<dbReference type="InterPro" id="IPR036249">
    <property type="entry name" value="Thioredoxin-like_sf"/>
</dbReference>
<reference evidence="3" key="1">
    <citation type="submission" date="2017-09" db="EMBL/GenBank/DDBJ databases">
        <title>Depth-based differentiation of microbial function through sediment-hosted aquifers and enrichment of novel symbionts in the deep terrestrial subsurface.</title>
        <authorList>
            <person name="Probst A.J."/>
            <person name="Ladd B."/>
            <person name="Jarett J.K."/>
            <person name="Geller-Mcgrath D.E."/>
            <person name="Sieber C.M.K."/>
            <person name="Emerson J.B."/>
            <person name="Anantharaman K."/>
            <person name="Thomas B.C."/>
            <person name="Malmstrom R."/>
            <person name="Stieglmeier M."/>
            <person name="Klingl A."/>
            <person name="Woyke T."/>
            <person name="Ryan C.M."/>
            <person name="Banfield J.F."/>
        </authorList>
    </citation>
    <scope>NUCLEOTIDE SEQUENCE [LARGE SCALE GENOMIC DNA]</scope>
</reference>
<evidence type="ECO:0000313" key="2">
    <source>
        <dbReference type="EMBL" id="PJB99258.1"/>
    </source>
</evidence>
<dbReference type="PROSITE" id="PS51354">
    <property type="entry name" value="GLUTAREDOXIN_2"/>
    <property type="match status" value="1"/>
</dbReference>
<dbReference type="PANTHER" id="PTHR34386">
    <property type="entry name" value="GLUTAREDOXIN"/>
    <property type="match status" value="1"/>
</dbReference>
<dbReference type="CDD" id="cd02976">
    <property type="entry name" value="NrdH"/>
    <property type="match status" value="1"/>
</dbReference>
<dbReference type="Proteomes" id="UP000228875">
    <property type="component" value="Unassembled WGS sequence"/>
</dbReference>
<dbReference type="EMBL" id="PFTB01000060">
    <property type="protein sequence ID" value="PJB99258.1"/>
    <property type="molecule type" value="Genomic_DNA"/>
</dbReference>
<evidence type="ECO:0000259" key="1">
    <source>
        <dbReference type="Pfam" id="PF00462"/>
    </source>
</evidence>
<feature type="domain" description="Glutaredoxin" evidence="1">
    <location>
        <begin position="2"/>
        <end position="61"/>
    </location>
</feature>
<proteinExistence type="predicted"/>
<organism evidence="2 3">
    <name type="scientific">Candidatus Nealsonbacteria bacterium CG_4_9_14_0_8_um_filter_35_12</name>
    <dbReference type="NCBI Taxonomy" id="1974692"/>
    <lineage>
        <taxon>Bacteria</taxon>
        <taxon>Candidatus Nealsoniibacteriota</taxon>
    </lineage>
</organism>
<dbReference type="AlphaFoldDB" id="A0A2M8DMB1"/>
<dbReference type="Pfam" id="PF00462">
    <property type="entry name" value="Glutaredoxin"/>
    <property type="match status" value="1"/>
</dbReference>
<protein>
    <submittedName>
        <fullName evidence="2">NrdH-redoxin</fullName>
    </submittedName>
</protein>
<evidence type="ECO:0000313" key="3">
    <source>
        <dbReference type="Proteomes" id="UP000228875"/>
    </source>
</evidence>
<dbReference type="Gene3D" id="3.40.30.10">
    <property type="entry name" value="Glutaredoxin"/>
    <property type="match status" value="1"/>
</dbReference>
<dbReference type="SUPFAM" id="SSF52833">
    <property type="entry name" value="Thioredoxin-like"/>
    <property type="match status" value="1"/>
</dbReference>
<dbReference type="GO" id="GO:0009055">
    <property type="term" value="F:electron transfer activity"/>
    <property type="evidence" value="ECO:0007669"/>
    <property type="project" value="TreeGrafter"/>
</dbReference>
<dbReference type="InterPro" id="IPR051548">
    <property type="entry name" value="Grx-like_ET"/>
</dbReference>
<dbReference type="InterPro" id="IPR002109">
    <property type="entry name" value="Glutaredoxin"/>
</dbReference>
<dbReference type="PANTHER" id="PTHR34386:SF1">
    <property type="entry name" value="GLUTAREDOXIN-LIKE PROTEIN NRDH"/>
    <property type="match status" value="1"/>
</dbReference>
<accession>A0A2M8DMB1</accession>
<dbReference type="InterPro" id="IPR011911">
    <property type="entry name" value="GlrX_YruB"/>
</dbReference>
<gene>
    <name evidence="2" type="ORF">CO077_02680</name>
</gene>
<dbReference type="NCBIfam" id="TIGR02196">
    <property type="entry name" value="GlrX_YruB"/>
    <property type="match status" value="1"/>
</dbReference>
<name>A0A2M8DMB1_9BACT</name>
<sequence>MIKVFSAPGCPYCHTLKEFLKQNGIEFEDIDVSKDENALKEMIEKSGQMGVPVVDIDGQIVVGFDKEKISELLKLANNKRI</sequence>